<dbReference type="Proteomes" id="UP000330807">
    <property type="component" value="Unassembled WGS sequence"/>
</dbReference>
<sequence length="477" mass="54076">MAVIDVLPSDGKVIDEGPVGCSVDVCCDDFRHLDIGLPPEILRLKDAGYLTQAVAACDRLLEQNPEPSLAACVRAERYRMLETPLHFSVSRDRAIAMIREEWPEFTEEQFDDLINRKRIDWRFIDGELFVLDNFLDSLRVYPKEVPGLRPDSTDGIALRNQMLREMESQNGLTRIITLKASVSVPGALEGETVRAWLPVAAACRQQSHIEVLDMTSEGHVAPEDVPARTASWCSSTERSFSVTYRYHINAAYCDIYGGTLPERPCMDAPLPEDASEDRPHIAFTPYLRHLTARVIDGLEDPLDRARAIYDYLTQHIDYRYQPPYLLLGSIADDCAHSLRGDCGVMALTFITMCRIAGVPARWQSGLYVAPDSVGPHDWAEFYTPQTGWLNADVSFGSSARRMGEEWRRRHYFGNLDPWRMVASDRFQAELVPTFDGMREDPYDNQMGEASVDGRGCRQREMLRKIELIEMLEVPFSD</sequence>
<dbReference type="SUPFAM" id="SSF54001">
    <property type="entry name" value="Cysteine proteinases"/>
    <property type="match status" value="1"/>
</dbReference>
<dbReference type="InterPro" id="IPR038765">
    <property type="entry name" value="Papain-like_cys_pep_sf"/>
</dbReference>
<evidence type="ECO:0000313" key="3">
    <source>
        <dbReference type="Proteomes" id="UP000330807"/>
    </source>
</evidence>
<dbReference type="PANTHER" id="PTHR38339:SF1">
    <property type="entry name" value="TRANSGLUTAMINASE-LIKE DOMAIN-CONTAINING PROTEIN"/>
    <property type="match status" value="1"/>
</dbReference>
<name>A0A5K1J183_9ACTN</name>
<gene>
    <name evidence="2" type="ORF">LMKDKBCB_01863</name>
</gene>
<dbReference type="Pfam" id="PF01841">
    <property type="entry name" value="Transglut_core"/>
    <property type="match status" value="1"/>
</dbReference>
<dbReference type="SMART" id="SM00460">
    <property type="entry name" value="TGc"/>
    <property type="match status" value="1"/>
</dbReference>
<dbReference type="RefSeq" id="WP_156063443.1">
    <property type="nucleotide sequence ID" value="NZ_CABWIH010000036.1"/>
</dbReference>
<feature type="domain" description="Transglutaminase-like" evidence="1">
    <location>
        <begin position="334"/>
        <end position="395"/>
    </location>
</feature>
<dbReference type="InterPro" id="IPR002931">
    <property type="entry name" value="Transglutaminase-like"/>
</dbReference>
<evidence type="ECO:0000313" key="2">
    <source>
        <dbReference type="EMBL" id="VWL95599.1"/>
    </source>
</evidence>
<dbReference type="Gene3D" id="3.10.620.30">
    <property type="match status" value="1"/>
</dbReference>
<reference evidence="2 3" key="1">
    <citation type="submission" date="2019-10" db="EMBL/GenBank/DDBJ databases">
        <authorList>
            <person name="Wolf R A."/>
        </authorList>
    </citation>
    <scope>NUCLEOTIDE SEQUENCE [LARGE SCALE GENOMIC DNA]</scope>
    <source>
        <strain evidence="2">Collinsella_aerofaciens_AK_138A</strain>
    </source>
</reference>
<evidence type="ECO:0000259" key="1">
    <source>
        <dbReference type="SMART" id="SM00460"/>
    </source>
</evidence>
<accession>A0A5K1J183</accession>
<proteinExistence type="predicted"/>
<protein>
    <submittedName>
        <fullName evidence="2">Transglutaminase-like superfamily protein</fullName>
    </submittedName>
</protein>
<dbReference type="AlphaFoldDB" id="A0A5K1J183"/>
<organism evidence="2 3">
    <name type="scientific">Collinsella aerofaciens</name>
    <dbReference type="NCBI Taxonomy" id="74426"/>
    <lineage>
        <taxon>Bacteria</taxon>
        <taxon>Bacillati</taxon>
        <taxon>Actinomycetota</taxon>
        <taxon>Coriobacteriia</taxon>
        <taxon>Coriobacteriales</taxon>
        <taxon>Coriobacteriaceae</taxon>
        <taxon>Collinsella</taxon>
    </lineage>
</organism>
<dbReference type="EMBL" id="CABWIH010000036">
    <property type="protein sequence ID" value="VWL95599.1"/>
    <property type="molecule type" value="Genomic_DNA"/>
</dbReference>
<dbReference type="PANTHER" id="PTHR38339">
    <property type="entry name" value="TRANSGLUTAMINASE DOMAIN PROTEIN"/>
    <property type="match status" value="1"/>
</dbReference>